<dbReference type="GO" id="GO:0003964">
    <property type="term" value="F:RNA-directed DNA polymerase activity"/>
    <property type="evidence" value="ECO:0007669"/>
    <property type="project" value="UniProtKB-KW"/>
</dbReference>
<dbReference type="InterPro" id="IPR000477">
    <property type="entry name" value="RT_dom"/>
</dbReference>
<comment type="similarity">
    <text evidence="8">Belongs to the bacterial reverse transcriptase family.</text>
</comment>
<evidence type="ECO:0000256" key="1">
    <source>
        <dbReference type="ARBA" id="ARBA00012493"/>
    </source>
</evidence>
<dbReference type="PANTHER" id="PTHR34047:SF8">
    <property type="entry name" value="PROTEIN YKFC"/>
    <property type="match status" value="1"/>
</dbReference>
<dbReference type="RefSeq" id="WP_191153337.1">
    <property type="nucleotide sequence ID" value="NZ_JACWUN010000001.1"/>
</dbReference>
<feature type="domain" description="Reverse transcriptase" evidence="10">
    <location>
        <begin position="1"/>
        <end position="180"/>
    </location>
</feature>
<dbReference type="InterPro" id="IPR051083">
    <property type="entry name" value="GrpII_Intron_Splice-Mob/Def"/>
</dbReference>
<dbReference type="GO" id="GO:0003723">
    <property type="term" value="F:RNA binding"/>
    <property type="evidence" value="ECO:0007669"/>
    <property type="project" value="InterPro"/>
</dbReference>
<gene>
    <name evidence="11" type="primary">ltrA</name>
    <name evidence="11" type="ORF">ICT70_00005</name>
</gene>
<evidence type="ECO:0000256" key="5">
    <source>
        <dbReference type="ARBA" id="ARBA00022842"/>
    </source>
</evidence>
<keyword evidence="4" id="KW-0479">Metal-binding</keyword>
<dbReference type="InterPro" id="IPR043502">
    <property type="entry name" value="DNA/RNA_pol_sf"/>
</dbReference>
<evidence type="ECO:0000256" key="2">
    <source>
        <dbReference type="ARBA" id="ARBA00022679"/>
    </source>
</evidence>
<accession>A0A8J6R4E3</accession>
<dbReference type="Gene3D" id="3.30.70.270">
    <property type="match status" value="1"/>
</dbReference>
<dbReference type="SUPFAM" id="SSF56672">
    <property type="entry name" value="DNA/RNA polymerases"/>
    <property type="match status" value="1"/>
</dbReference>
<evidence type="ECO:0000313" key="11">
    <source>
        <dbReference type="EMBL" id="MBD1399054.1"/>
    </source>
</evidence>
<comment type="catalytic activity">
    <reaction evidence="9">
        <text>DNA(n) + a 2'-deoxyribonucleoside 5'-triphosphate = DNA(n+1) + diphosphate</text>
        <dbReference type="Rhea" id="RHEA:22508"/>
        <dbReference type="Rhea" id="RHEA-COMP:17339"/>
        <dbReference type="Rhea" id="RHEA-COMP:17340"/>
        <dbReference type="ChEBI" id="CHEBI:33019"/>
        <dbReference type="ChEBI" id="CHEBI:61560"/>
        <dbReference type="ChEBI" id="CHEBI:173112"/>
        <dbReference type="EC" id="2.7.7.49"/>
    </reaction>
</comment>
<dbReference type="Pfam" id="PF08388">
    <property type="entry name" value="GIIM"/>
    <property type="match status" value="1"/>
</dbReference>
<dbReference type="PANTHER" id="PTHR34047">
    <property type="entry name" value="NUCLEAR INTRON MATURASE 1, MITOCHONDRIAL-RELATED"/>
    <property type="match status" value="1"/>
</dbReference>
<keyword evidence="7" id="KW-0051">Antiviral defense</keyword>
<keyword evidence="6 11" id="KW-0695">RNA-directed DNA polymerase</keyword>
<dbReference type="Proteomes" id="UP000632828">
    <property type="component" value="Unassembled WGS sequence"/>
</dbReference>
<dbReference type="InterPro" id="IPR030931">
    <property type="entry name" value="Group_II_RT_mat"/>
</dbReference>
<dbReference type="PRINTS" id="PR00866">
    <property type="entry name" value="RNADNAPOLMS"/>
</dbReference>
<evidence type="ECO:0000256" key="4">
    <source>
        <dbReference type="ARBA" id="ARBA00022723"/>
    </source>
</evidence>
<dbReference type="NCBIfam" id="TIGR04416">
    <property type="entry name" value="group_II_RT_mat"/>
    <property type="match status" value="1"/>
</dbReference>
<evidence type="ECO:0000313" key="12">
    <source>
        <dbReference type="Proteomes" id="UP000632828"/>
    </source>
</evidence>
<dbReference type="GO" id="GO:0051607">
    <property type="term" value="P:defense response to virus"/>
    <property type="evidence" value="ECO:0007669"/>
    <property type="project" value="UniProtKB-KW"/>
</dbReference>
<keyword evidence="2 11" id="KW-0808">Transferase</keyword>
<evidence type="ECO:0000256" key="9">
    <source>
        <dbReference type="ARBA" id="ARBA00048173"/>
    </source>
</evidence>
<keyword evidence="5" id="KW-0460">Magnesium</keyword>
<dbReference type="GO" id="GO:0046872">
    <property type="term" value="F:metal ion binding"/>
    <property type="evidence" value="ECO:0007669"/>
    <property type="project" value="UniProtKB-KW"/>
</dbReference>
<keyword evidence="12" id="KW-1185">Reference proteome</keyword>
<name>A0A8J6R4E3_9BACT</name>
<dbReference type="InterPro" id="IPR043128">
    <property type="entry name" value="Rev_trsase/Diguanyl_cyclase"/>
</dbReference>
<dbReference type="InterPro" id="IPR000123">
    <property type="entry name" value="Reverse_transcriptase_msDNA"/>
</dbReference>
<dbReference type="AlphaFoldDB" id="A0A8J6R4E3"/>
<keyword evidence="3 11" id="KW-0548">Nucleotidyltransferase</keyword>
<evidence type="ECO:0000256" key="6">
    <source>
        <dbReference type="ARBA" id="ARBA00022918"/>
    </source>
</evidence>
<evidence type="ECO:0000259" key="10">
    <source>
        <dbReference type="PROSITE" id="PS50878"/>
    </source>
</evidence>
<evidence type="ECO:0000256" key="7">
    <source>
        <dbReference type="ARBA" id="ARBA00023118"/>
    </source>
</evidence>
<dbReference type="InterPro" id="IPR013597">
    <property type="entry name" value="Mat_intron_G2"/>
</dbReference>
<evidence type="ECO:0000256" key="8">
    <source>
        <dbReference type="ARBA" id="ARBA00034120"/>
    </source>
</evidence>
<sequence length="327" mass="38582">LMLIFEPHFSEASYGFRPRRSAQQAVRKARQHVAEGYRWIVDLDLEKFFDRVNHDILMARIARRVKDKQVLRLIRRYLQAGLLEGGTVSPRMEGTPQGGPLSPLLSNILLDELDKELERRGHRFCRYADDCNIYLQSRRSAQRVMDSVSQYLEERLKLKVNRSKSAVDRPWNRSFLGYSMTFHKKPRLKVAPASVKRHKAKIKGILRRGRGRNLTKTIEELKPVMRGWINYYQYAAVKGIFEELDQWIRRKLRCILWRQWKRPWTRAKRMMQGGLTEAHAFRSAFNGRGPWWNAGASHMNLACPTSYFSRAGLFSYIEQFHRFQHTS</sequence>
<dbReference type="PROSITE" id="PS50878">
    <property type="entry name" value="RT_POL"/>
    <property type="match status" value="1"/>
</dbReference>
<evidence type="ECO:0000256" key="3">
    <source>
        <dbReference type="ARBA" id="ARBA00022695"/>
    </source>
</evidence>
<dbReference type="EC" id="2.7.7.49" evidence="1"/>
<dbReference type="EMBL" id="JACWUN010000001">
    <property type="protein sequence ID" value="MBD1399054.1"/>
    <property type="molecule type" value="Genomic_DNA"/>
</dbReference>
<reference evidence="11" key="1">
    <citation type="submission" date="2020-09" db="EMBL/GenBank/DDBJ databases">
        <title>Pelobacter alkaliphilus sp. nov., a novel anaerobic arsenate-reducing bacterium from terrestrial mud volcano.</title>
        <authorList>
            <person name="Khomyakova M.A."/>
            <person name="Merkel A.Y."/>
            <person name="Slobodkin A.I."/>
        </authorList>
    </citation>
    <scope>NUCLEOTIDE SEQUENCE</scope>
    <source>
        <strain evidence="11">M08fum</strain>
    </source>
</reference>
<dbReference type="CDD" id="cd01651">
    <property type="entry name" value="RT_G2_intron"/>
    <property type="match status" value="1"/>
</dbReference>
<organism evidence="11 12">
    <name type="scientific">Pelovirga terrestris</name>
    <dbReference type="NCBI Taxonomy" id="2771352"/>
    <lineage>
        <taxon>Bacteria</taxon>
        <taxon>Pseudomonadati</taxon>
        <taxon>Thermodesulfobacteriota</taxon>
        <taxon>Desulfuromonadia</taxon>
        <taxon>Geobacterales</taxon>
        <taxon>Geobacteraceae</taxon>
        <taxon>Pelovirga</taxon>
    </lineage>
</organism>
<proteinExistence type="inferred from homology"/>
<comment type="caution">
    <text evidence="11">The sequence shown here is derived from an EMBL/GenBank/DDBJ whole genome shotgun (WGS) entry which is preliminary data.</text>
</comment>
<feature type="non-terminal residue" evidence="11">
    <location>
        <position position="1"/>
    </location>
</feature>
<protein>
    <recommendedName>
        <fullName evidence="1">RNA-directed DNA polymerase</fullName>
        <ecNumber evidence="1">2.7.7.49</ecNumber>
    </recommendedName>
</protein>
<dbReference type="Pfam" id="PF00078">
    <property type="entry name" value="RVT_1"/>
    <property type="match status" value="1"/>
</dbReference>